<dbReference type="PRINTS" id="PR01573">
    <property type="entry name" value="SUPERTUBBY"/>
</dbReference>
<feature type="region of interest" description="Disordered" evidence="2">
    <location>
        <begin position="84"/>
        <end position="111"/>
    </location>
</feature>
<evidence type="ECO:0000256" key="2">
    <source>
        <dbReference type="SAM" id="MobiDB-lite"/>
    </source>
</evidence>
<evidence type="ECO:0000313" key="5">
    <source>
        <dbReference type="Proteomes" id="UP000054558"/>
    </source>
</evidence>
<dbReference type="EMBL" id="DF236977">
    <property type="protein sequence ID" value="GAQ79349.1"/>
    <property type="molecule type" value="Genomic_DNA"/>
</dbReference>
<proteinExistence type="inferred from homology"/>
<protein>
    <recommendedName>
        <fullName evidence="3">Tubby C-terminal domain-containing protein</fullName>
    </recommendedName>
</protein>
<keyword evidence="5" id="KW-1185">Reference proteome</keyword>
<sequence length="408" mass="42511">MAQLSVSLPSSPVTGRDDDTFHTEAQPSSRAEPQDDVQGSSSRPAPGWTAAPPEALAASTGSPTGAGMGLGLLRMLSLGRAGHSKVNPVEEEAAACRPRDEGANGEQGRPAVGHTGHKSLQVARCLAPVELAVRCRIMRKGTMRPQYSCYLDDGTDKFLYTARRSLTAIRSWYTFFEDNSTGSRESGSVGQLRANLAGSEYMLFADTVPGDVQPGSPRSPRSRLKLESTAKCIVRFGKSFASVGEPGSRSLTVVLPGVSMPDGAPPAVPSESSSPQYARCASSPPLRGLAGGPPSAGLPALRLGGLPADADGLSSPGLVLETKAPVWSPTTKAYNLDFPKGRVKVASSKNFLLVPARAALPQGPGAPVLLCGRTGKNSFALDYSPPLSALQAFAIAIANLDNKLCYAI</sequence>
<feature type="compositionally biased region" description="Polar residues" evidence="2">
    <location>
        <begin position="23"/>
        <end position="43"/>
    </location>
</feature>
<dbReference type="PANTHER" id="PTHR16517">
    <property type="entry name" value="TUBBY-RELATED"/>
    <property type="match status" value="1"/>
</dbReference>
<dbReference type="STRING" id="105231.A0A1Y1HQ71"/>
<dbReference type="PANTHER" id="PTHR16517:SF7">
    <property type="entry name" value="PROTEIN KING TUBBY"/>
    <property type="match status" value="1"/>
</dbReference>
<dbReference type="Proteomes" id="UP000054558">
    <property type="component" value="Unassembled WGS sequence"/>
</dbReference>
<dbReference type="SUPFAM" id="SSF54518">
    <property type="entry name" value="Tubby C-terminal domain-like"/>
    <property type="match status" value="1"/>
</dbReference>
<feature type="domain" description="Tubby C-terminal" evidence="3">
    <location>
        <begin position="128"/>
        <end position="402"/>
    </location>
</feature>
<gene>
    <name evidence="4" type="ORF">KFL_000280540</name>
</gene>
<dbReference type="Pfam" id="PF01167">
    <property type="entry name" value="Tub"/>
    <property type="match status" value="1"/>
</dbReference>
<dbReference type="AlphaFoldDB" id="A0A1Y1HQ71"/>
<dbReference type="InterPro" id="IPR000007">
    <property type="entry name" value="Tubby_C"/>
</dbReference>
<name>A0A1Y1HQ71_KLENI</name>
<comment type="similarity">
    <text evidence="1">Belongs to the TUB family.</text>
</comment>
<feature type="compositionally biased region" description="Polar residues" evidence="2">
    <location>
        <begin position="1"/>
        <end position="13"/>
    </location>
</feature>
<dbReference type="InterPro" id="IPR025659">
    <property type="entry name" value="Tubby-like_C"/>
</dbReference>
<organism evidence="4 5">
    <name type="scientific">Klebsormidium nitens</name>
    <name type="common">Green alga</name>
    <name type="synonym">Ulothrix nitens</name>
    <dbReference type="NCBI Taxonomy" id="105231"/>
    <lineage>
        <taxon>Eukaryota</taxon>
        <taxon>Viridiplantae</taxon>
        <taxon>Streptophyta</taxon>
        <taxon>Klebsormidiophyceae</taxon>
        <taxon>Klebsormidiales</taxon>
        <taxon>Klebsormidiaceae</taxon>
        <taxon>Klebsormidium</taxon>
    </lineage>
</organism>
<dbReference type="OrthoDB" id="8775810at2759"/>
<accession>A0A1Y1HQ71</accession>
<reference evidence="4 5" key="1">
    <citation type="journal article" date="2014" name="Nat. Commun.">
        <title>Klebsormidium flaccidum genome reveals primary factors for plant terrestrial adaptation.</title>
        <authorList>
            <person name="Hori K."/>
            <person name="Maruyama F."/>
            <person name="Fujisawa T."/>
            <person name="Togashi T."/>
            <person name="Yamamoto N."/>
            <person name="Seo M."/>
            <person name="Sato S."/>
            <person name="Yamada T."/>
            <person name="Mori H."/>
            <person name="Tajima N."/>
            <person name="Moriyama T."/>
            <person name="Ikeuchi M."/>
            <person name="Watanabe M."/>
            <person name="Wada H."/>
            <person name="Kobayashi K."/>
            <person name="Saito M."/>
            <person name="Masuda T."/>
            <person name="Sasaki-Sekimoto Y."/>
            <person name="Mashiguchi K."/>
            <person name="Awai K."/>
            <person name="Shimojima M."/>
            <person name="Masuda S."/>
            <person name="Iwai M."/>
            <person name="Nobusawa T."/>
            <person name="Narise T."/>
            <person name="Kondo S."/>
            <person name="Saito H."/>
            <person name="Sato R."/>
            <person name="Murakawa M."/>
            <person name="Ihara Y."/>
            <person name="Oshima-Yamada Y."/>
            <person name="Ohtaka K."/>
            <person name="Satoh M."/>
            <person name="Sonobe K."/>
            <person name="Ishii M."/>
            <person name="Ohtani R."/>
            <person name="Kanamori-Sato M."/>
            <person name="Honoki R."/>
            <person name="Miyazaki D."/>
            <person name="Mochizuki H."/>
            <person name="Umetsu J."/>
            <person name="Higashi K."/>
            <person name="Shibata D."/>
            <person name="Kamiya Y."/>
            <person name="Sato N."/>
            <person name="Nakamura Y."/>
            <person name="Tabata S."/>
            <person name="Ida S."/>
            <person name="Kurokawa K."/>
            <person name="Ohta H."/>
        </authorList>
    </citation>
    <scope>NUCLEOTIDE SEQUENCE [LARGE SCALE GENOMIC DNA]</scope>
    <source>
        <strain evidence="4 5">NIES-2285</strain>
    </source>
</reference>
<feature type="region of interest" description="Disordered" evidence="2">
    <location>
        <begin position="1"/>
        <end position="63"/>
    </location>
</feature>
<feature type="region of interest" description="Disordered" evidence="2">
    <location>
        <begin position="263"/>
        <end position="293"/>
    </location>
</feature>
<dbReference type="Gene3D" id="3.20.90.10">
    <property type="entry name" value="Tubby Protein, Chain A"/>
    <property type="match status" value="1"/>
</dbReference>
<feature type="compositionally biased region" description="Low complexity" evidence="2">
    <location>
        <begin position="282"/>
        <end position="293"/>
    </location>
</feature>
<evidence type="ECO:0000256" key="1">
    <source>
        <dbReference type="ARBA" id="ARBA00007129"/>
    </source>
</evidence>
<evidence type="ECO:0000259" key="3">
    <source>
        <dbReference type="Pfam" id="PF01167"/>
    </source>
</evidence>
<dbReference type="OMA" id="SAKMYPR"/>
<evidence type="ECO:0000313" key="4">
    <source>
        <dbReference type="EMBL" id="GAQ79349.1"/>
    </source>
</evidence>